<dbReference type="PANTHER" id="PTHR11851:SF49">
    <property type="entry name" value="MITOCHONDRIAL-PROCESSING PEPTIDASE SUBUNIT ALPHA"/>
    <property type="match status" value="1"/>
</dbReference>
<dbReference type="RefSeq" id="WP_380886694.1">
    <property type="nucleotide sequence ID" value="NZ_JBHUDY010000001.1"/>
</dbReference>
<gene>
    <name evidence="6" type="ORF">ACFSCW_02870</name>
</gene>
<dbReference type="Gene3D" id="3.30.830.10">
    <property type="entry name" value="Metalloenzyme, LuxS/M16 peptidase-like"/>
    <property type="match status" value="4"/>
</dbReference>
<keyword evidence="7" id="KW-1185">Reference proteome</keyword>
<accession>A0ABW4I0J9</accession>
<keyword evidence="3" id="KW-0732">Signal</keyword>
<keyword evidence="2" id="KW-0645">Protease</keyword>
<keyword evidence="2" id="KW-0378">Hydrolase</keyword>
<comment type="caution">
    <text evidence="6">The sequence shown here is derived from an EMBL/GenBank/DDBJ whole genome shotgun (WGS) entry which is preliminary data.</text>
</comment>
<evidence type="ECO:0000313" key="6">
    <source>
        <dbReference type="EMBL" id="MFD1610740.1"/>
    </source>
</evidence>
<comment type="similarity">
    <text evidence="1">Belongs to the peptidase M16 family.</text>
</comment>
<dbReference type="InterPro" id="IPR007863">
    <property type="entry name" value="Peptidase_M16_C"/>
</dbReference>
<feature type="chain" id="PRO_5046204616" evidence="3">
    <location>
        <begin position="20"/>
        <end position="950"/>
    </location>
</feature>
<keyword evidence="2" id="KW-0482">Metalloprotease</keyword>
<evidence type="ECO:0000259" key="5">
    <source>
        <dbReference type="Pfam" id="PF05193"/>
    </source>
</evidence>
<name>A0ABW4I0J9_9SPHN</name>
<feature type="domain" description="Peptidase M16 C-terminal" evidence="5">
    <location>
        <begin position="206"/>
        <end position="379"/>
    </location>
</feature>
<organism evidence="6 7">
    <name type="scientific">Sphingomonas tabacisoli</name>
    <dbReference type="NCBI Taxonomy" id="2249466"/>
    <lineage>
        <taxon>Bacteria</taxon>
        <taxon>Pseudomonadati</taxon>
        <taxon>Pseudomonadota</taxon>
        <taxon>Alphaproteobacteria</taxon>
        <taxon>Sphingomonadales</taxon>
        <taxon>Sphingomonadaceae</taxon>
        <taxon>Sphingomonas</taxon>
    </lineage>
</organism>
<dbReference type="EMBL" id="JBHUDY010000001">
    <property type="protein sequence ID" value="MFD1610740.1"/>
    <property type="molecule type" value="Genomic_DNA"/>
</dbReference>
<protein>
    <submittedName>
        <fullName evidence="6">M16 family metallopeptidase</fullName>
    </submittedName>
</protein>
<dbReference type="InterPro" id="IPR011765">
    <property type="entry name" value="Pept_M16_N"/>
</dbReference>
<proteinExistence type="inferred from homology"/>
<evidence type="ECO:0000256" key="3">
    <source>
        <dbReference type="SAM" id="SignalP"/>
    </source>
</evidence>
<dbReference type="Pfam" id="PF05193">
    <property type="entry name" value="Peptidase_M16_C"/>
    <property type="match status" value="2"/>
</dbReference>
<evidence type="ECO:0000313" key="7">
    <source>
        <dbReference type="Proteomes" id="UP001597115"/>
    </source>
</evidence>
<evidence type="ECO:0000259" key="4">
    <source>
        <dbReference type="Pfam" id="PF00675"/>
    </source>
</evidence>
<feature type="domain" description="Peptidase M16 N-terminal" evidence="4">
    <location>
        <begin position="48"/>
        <end position="172"/>
    </location>
</feature>
<feature type="domain" description="Peptidase M16 C-terminal" evidence="5">
    <location>
        <begin position="676"/>
        <end position="853"/>
    </location>
</feature>
<feature type="domain" description="Peptidase M16 N-terminal" evidence="4">
    <location>
        <begin position="523"/>
        <end position="630"/>
    </location>
</feature>
<reference evidence="7" key="1">
    <citation type="journal article" date="2019" name="Int. J. Syst. Evol. Microbiol.">
        <title>The Global Catalogue of Microorganisms (GCM) 10K type strain sequencing project: providing services to taxonomists for standard genome sequencing and annotation.</title>
        <authorList>
            <consortium name="The Broad Institute Genomics Platform"/>
            <consortium name="The Broad Institute Genome Sequencing Center for Infectious Disease"/>
            <person name="Wu L."/>
            <person name="Ma J."/>
        </authorList>
    </citation>
    <scope>NUCLEOTIDE SEQUENCE [LARGE SCALE GENOMIC DNA]</scope>
    <source>
        <strain evidence="7">CGMCC 1.16275</strain>
    </source>
</reference>
<feature type="signal peptide" evidence="3">
    <location>
        <begin position="1"/>
        <end position="19"/>
    </location>
</feature>
<dbReference type="PANTHER" id="PTHR11851">
    <property type="entry name" value="METALLOPROTEASE"/>
    <property type="match status" value="1"/>
</dbReference>
<dbReference type="InterPro" id="IPR011249">
    <property type="entry name" value="Metalloenz_LuxS/M16"/>
</dbReference>
<evidence type="ECO:0000256" key="2">
    <source>
        <dbReference type="ARBA" id="ARBA00023049"/>
    </source>
</evidence>
<evidence type="ECO:0000256" key="1">
    <source>
        <dbReference type="ARBA" id="ARBA00007261"/>
    </source>
</evidence>
<dbReference type="InterPro" id="IPR050361">
    <property type="entry name" value="MPP/UQCRC_Complex"/>
</dbReference>
<dbReference type="Pfam" id="PF00675">
    <property type="entry name" value="Peptidase_M16"/>
    <property type="match status" value="2"/>
</dbReference>
<sequence>MRRLWLAASVLAVSTAAFAQAPKPAPLAELSRAVTIPYEQFTLPNGLRVIVSTDRKAPVVAVSVWYNVGSKMEPAGKTGYAHLFEHLMFNGSENAPGDFFAPLQQIGATDVNGTTWFDRTNYFETVPTPALERTLFLESDRMGHFLGALTEKNLKNQIGVVQNEKRQGDNQPFGLVEYAQIKALIPPNHPYGHSTIGSMADLDAASLEDVKGWFRQHYGPNNAVLVLAGDIDVPTARTLVTKYFGDIPRGPQQGPVAVSVPTPPKRVDEVMKDRVATPRIYRTWIVPGLNDPDSVPLDIAATVLGGLSSSRLDNALVRGDKSAVKVSTELQQFAQLSFFEVQVDCAPGVDPAEEGRKLDALIADYIAKGPTADEVLRAATRDVAGRTSAVESVGGFGGKAVTLAEGALYSNDAGFYKKQLAAYAAATPEQVRAAMQKWLTRPMHALLVEPGPRGAYEESKSVASKPSTFAPAFYHKPGEAPVTFKPATAVDRSKLPPVGTIADLKFPAVAHAKLSNGIELVYAQRTATPTTRIVVSFDAGVAADTYDTLGRQSLTLSLLDEGTATRSSEQIAEEQERLGANLSVGNSADRSSVSLFALSPNLQPSVDLLADVLRNPKFDPAEVERLRKQQLVSIVSEMTQPGGLAQRTLAPILYGANHPYGRPTSGLGDAAVVEKLGRDQLVAFHRAWFRPEKATIFVVSDRPLAEVRAVLDRALGDWRGTGAPGVKAFNVAPPAPRSRIVLVDRPDSPQSLIYGGVVTSLKGTDELVPYNAANDVLGGNFLSRLNTDIRETKGWSYGVNGSFRRALEAVPYIVSAPVQADRTGDSLAAMQADMRAFLTTQGITPEEKERTINGFVRELPGSFETSGDVLSGMQNNVLYKRPDDYYSTVASRYRALTAPQMDQAIRSVLDPSKMVWVVVGDAKQVKPQLDRLGMPVEVKTAPQQTSQGEK</sequence>
<dbReference type="Proteomes" id="UP001597115">
    <property type="component" value="Unassembled WGS sequence"/>
</dbReference>
<dbReference type="SUPFAM" id="SSF63411">
    <property type="entry name" value="LuxS/MPP-like metallohydrolase"/>
    <property type="match status" value="4"/>
</dbReference>